<keyword evidence="4" id="KW-0548">Nucleotidyltransferase</keyword>
<proteinExistence type="predicted"/>
<dbReference type="CDD" id="cd01650">
    <property type="entry name" value="RT_nLTR_like"/>
    <property type="match status" value="1"/>
</dbReference>
<dbReference type="EMBL" id="BMAT01001747">
    <property type="protein sequence ID" value="GFR91816.1"/>
    <property type="molecule type" value="Genomic_DNA"/>
</dbReference>
<dbReference type="InterPro" id="IPR002156">
    <property type="entry name" value="RNaseH_domain"/>
</dbReference>
<dbReference type="InterPro" id="IPR012337">
    <property type="entry name" value="RNaseH-like_sf"/>
</dbReference>
<dbReference type="PROSITE" id="PS50879">
    <property type="entry name" value="RNASE_H_1"/>
    <property type="match status" value="1"/>
</dbReference>
<dbReference type="PANTHER" id="PTHR36688:SF1">
    <property type="entry name" value="ENDONUCLEASE_EXONUCLEASE_PHOSPHATASE DOMAIN-CONTAINING PROTEIN"/>
    <property type="match status" value="1"/>
</dbReference>
<dbReference type="GO" id="GO:0004523">
    <property type="term" value="F:RNA-DNA hybrid ribonuclease activity"/>
    <property type="evidence" value="ECO:0007669"/>
    <property type="project" value="InterPro"/>
</dbReference>
<dbReference type="Gene3D" id="3.30.420.10">
    <property type="entry name" value="Ribonuclease H-like superfamily/Ribonuclease H"/>
    <property type="match status" value="1"/>
</dbReference>
<keyword evidence="4" id="KW-0808">Transferase</keyword>
<protein>
    <submittedName>
        <fullName evidence="4">Reverse transcriptase-like protein</fullName>
    </submittedName>
</protein>
<evidence type="ECO:0000256" key="1">
    <source>
        <dbReference type="SAM" id="MobiDB-lite"/>
    </source>
</evidence>
<dbReference type="GO" id="GO:0003676">
    <property type="term" value="F:nucleic acid binding"/>
    <property type="evidence" value="ECO:0007669"/>
    <property type="project" value="InterPro"/>
</dbReference>
<name>A0AAV4H3A8_9GAST</name>
<comment type="caution">
    <text evidence="4">The sequence shown here is derived from an EMBL/GenBank/DDBJ whole genome shotgun (WGS) entry which is preliminary data.</text>
</comment>
<dbReference type="SUPFAM" id="SSF53098">
    <property type="entry name" value="Ribonuclease H-like"/>
    <property type="match status" value="1"/>
</dbReference>
<keyword evidence="4" id="KW-0695">RNA-directed DNA polymerase</keyword>
<dbReference type="InterPro" id="IPR043502">
    <property type="entry name" value="DNA/RNA_pol_sf"/>
</dbReference>
<feature type="domain" description="Reverse transcriptase" evidence="2">
    <location>
        <begin position="171"/>
        <end position="441"/>
    </location>
</feature>
<accession>A0AAV4H3A8</accession>
<gene>
    <name evidence="4" type="ORF">ElyMa_000853100</name>
</gene>
<dbReference type="CDD" id="cd09276">
    <property type="entry name" value="Rnase_HI_RT_non_LTR"/>
    <property type="match status" value="1"/>
</dbReference>
<dbReference type="PANTHER" id="PTHR36688">
    <property type="entry name" value="ENDO/EXONUCLEASE/PHOSPHATASE DOMAIN-CONTAINING PROTEIN"/>
    <property type="match status" value="1"/>
</dbReference>
<dbReference type="InterPro" id="IPR036397">
    <property type="entry name" value="RNaseH_sf"/>
</dbReference>
<dbReference type="InterPro" id="IPR000477">
    <property type="entry name" value="RT_dom"/>
</dbReference>
<evidence type="ECO:0000259" key="3">
    <source>
        <dbReference type="PROSITE" id="PS50879"/>
    </source>
</evidence>
<dbReference type="GO" id="GO:0003964">
    <property type="term" value="F:RNA-directed DNA polymerase activity"/>
    <property type="evidence" value="ECO:0007669"/>
    <property type="project" value="UniProtKB-KW"/>
</dbReference>
<reference evidence="4 5" key="1">
    <citation type="journal article" date="2021" name="Elife">
        <title>Chloroplast acquisition without the gene transfer in kleptoplastic sea slugs, Plakobranchus ocellatus.</title>
        <authorList>
            <person name="Maeda T."/>
            <person name="Takahashi S."/>
            <person name="Yoshida T."/>
            <person name="Shimamura S."/>
            <person name="Takaki Y."/>
            <person name="Nagai Y."/>
            <person name="Toyoda A."/>
            <person name="Suzuki Y."/>
            <person name="Arimoto A."/>
            <person name="Ishii H."/>
            <person name="Satoh N."/>
            <person name="Nishiyama T."/>
            <person name="Hasebe M."/>
            <person name="Maruyama T."/>
            <person name="Minagawa J."/>
            <person name="Obokata J."/>
            <person name="Shigenobu S."/>
        </authorList>
    </citation>
    <scope>NUCLEOTIDE SEQUENCE [LARGE SCALE GENOMIC DNA]</scope>
</reference>
<evidence type="ECO:0000313" key="5">
    <source>
        <dbReference type="Proteomes" id="UP000762676"/>
    </source>
</evidence>
<dbReference type="SUPFAM" id="SSF56672">
    <property type="entry name" value="DNA/RNA polymerases"/>
    <property type="match status" value="1"/>
</dbReference>
<dbReference type="Pfam" id="PF00075">
    <property type="entry name" value="RNase_H"/>
    <property type="match status" value="1"/>
</dbReference>
<feature type="region of interest" description="Disordered" evidence="1">
    <location>
        <begin position="878"/>
        <end position="897"/>
    </location>
</feature>
<evidence type="ECO:0000259" key="2">
    <source>
        <dbReference type="PROSITE" id="PS50878"/>
    </source>
</evidence>
<dbReference type="Proteomes" id="UP000762676">
    <property type="component" value="Unassembled WGS sequence"/>
</dbReference>
<keyword evidence="5" id="KW-1185">Reference proteome</keyword>
<evidence type="ECO:0000313" key="4">
    <source>
        <dbReference type="EMBL" id="GFR91816.1"/>
    </source>
</evidence>
<organism evidence="4 5">
    <name type="scientific">Elysia marginata</name>
    <dbReference type="NCBI Taxonomy" id="1093978"/>
    <lineage>
        <taxon>Eukaryota</taxon>
        <taxon>Metazoa</taxon>
        <taxon>Spiralia</taxon>
        <taxon>Lophotrochozoa</taxon>
        <taxon>Mollusca</taxon>
        <taxon>Gastropoda</taxon>
        <taxon>Heterobranchia</taxon>
        <taxon>Euthyneura</taxon>
        <taxon>Panpulmonata</taxon>
        <taxon>Sacoglossa</taxon>
        <taxon>Placobranchoidea</taxon>
        <taxon>Plakobranchidae</taxon>
        <taxon>Elysia</taxon>
    </lineage>
</organism>
<dbReference type="InterPro" id="IPR052560">
    <property type="entry name" value="RdDP_mobile_element"/>
</dbReference>
<dbReference type="PROSITE" id="PS50878">
    <property type="entry name" value="RT_POL"/>
    <property type="match status" value="1"/>
</dbReference>
<feature type="region of interest" description="Disordered" evidence="1">
    <location>
        <begin position="54"/>
        <end position="93"/>
    </location>
</feature>
<feature type="domain" description="RNase H type-1" evidence="3">
    <location>
        <begin position="604"/>
        <end position="740"/>
    </location>
</feature>
<sequence>MEKNPTIENKIFYNKTSALVKRKVKTAKKEKWTKTCENLDLRKDGAKAWSLLNNLNGEKRRQNPKPLSTGDETIVEDQKKQKSSTSTSPLLTKRKEQRKRIKILLRKLKQKEKAPGVNLSLFEDCFKLSELNRAMKKLKLRKSPGPGRLHNEMLLHLDLEGKKVLLKLINKTWGTSIIPSAWQTAIVTPILKKGKPAEDVKSYRPIHLISCLGKLAGRMINNRLYWWLESNKILNPNQAGFRTGQQTEDQLFRLSQKVIDGFQKKKNTTAVFVDLQQAYDRVWRKGLLWKMREVGIHGRLYQWVKYFLVNRMIQTKINNGISSKLIQEEGLPQGSSLSCTLFLIFINDLPDVVQTEKALYADDLVIWHTNKHPGISARLLNEDLDRLQNYCDKWKLKINSSKTVYSVFTKSHIVAKKNIRLSLRGTNLKKEEIPIYLGVKLDRQLALKEHIQDLRGRANKRLQFVKRLASTSWGADKNTLRQLYIGYVRSLMEYNLALQSISNKTNKDLLDRVQSQAVHFISGGMRSTPTAACEIYTNIEPLGLRRDAAVMNMVERYKRSDKSHPNRQLIDTWKPTGRLKQKSVMDIATYLQEKHHLPNNRENLQHFYGSAFKGTINGGYGVRIQYPDKTKEELSESCGSYCSNYEAGAFAIEAAIFQLTSLFSLYPEKTQNIVIFSDSKSVLEALQNESLQNSSLKSLFLTIDSFLKTYDVDLTLQWIPGHCNITGNERADTLAKKGSTAQQQNTTTSFRTAQQIIRNNSTKEWLNGWATGKTGRSLFTYMATPNPKDSINFLERRDQVIIFRLRTHHAPVNAHLNRIQPMTPPVCHFCDAPYETTTHLLFQCTSLQDLGEEYLPPRPDAWNTLYSNSQQLKKTSTFYSQMSSRRAKAQTTAGSDK</sequence>
<dbReference type="Pfam" id="PF00078">
    <property type="entry name" value="RVT_1"/>
    <property type="match status" value="1"/>
</dbReference>
<dbReference type="AlphaFoldDB" id="A0AAV4H3A8"/>